<keyword evidence="1" id="KW-0614">Plasmid</keyword>
<dbReference type="AlphaFoldDB" id="A0AAU7S4K8"/>
<reference evidence="1" key="1">
    <citation type="submission" date="2024-06" db="EMBL/GenBank/DDBJ databases">
        <authorList>
            <person name="Li T."/>
            <person name="Gao R."/>
        </authorList>
    </citation>
    <scope>NUCLEOTIDE SEQUENCE</scope>
    <source>
        <strain evidence="1">ZPR3</strain>
        <plasmid evidence="1">unnamed2</plasmid>
    </source>
</reference>
<geneLocation type="plasmid" evidence="1">
    <name>unnamed2</name>
</geneLocation>
<dbReference type="Gene3D" id="3.40.50.2300">
    <property type="match status" value="1"/>
</dbReference>
<proteinExistence type="predicted"/>
<evidence type="ECO:0000313" key="1">
    <source>
        <dbReference type="EMBL" id="XBT97425.1"/>
    </source>
</evidence>
<dbReference type="SUPFAM" id="SSF52172">
    <property type="entry name" value="CheY-like"/>
    <property type="match status" value="1"/>
</dbReference>
<name>A0AAU7S4K8_9HYPH</name>
<dbReference type="RefSeq" id="WP_349962514.1">
    <property type="nucleotide sequence ID" value="NZ_CP157962.1"/>
</dbReference>
<protein>
    <submittedName>
        <fullName evidence="1">Response regulator</fullName>
    </submittedName>
</protein>
<gene>
    <name evidence="1" type="ORF">ABM479_29610</name>
</gene>
<accession>A0AAU7S4K8</accession>
<dbReference type="EMBL" id="CP157962">
    <property type="protein sequence ID" value="XBT97425.1"/>
    <property type="molecule type" value="Genomic_DNA"/>
</dbReference>
<sequence>MDGSAPLFCQMFSGKRLLVAESGYFLADEVRQKLRELGAMIVGPIHNLEYASDLIEANDVDAAILDLNLEPEQVFPLVERLDRQKIPYLFALGGEPIDASMKFTGFVLSKRPVALEHIAKALFGTPDKDT</sequence>
<organism evidence="1">
    <name type="scientific">Rhizobium sp. ZPR3</name>
    <dbReference type="NCBI Taxonomy" id="3158967"/>
    <lineage>
        <taxon>Bacteria</taxon>
        <taxon>Pseudomonadati</taxon>
        <taxon>Pseudomonadota</taxon>
        <taxon>Alphaproteobacteria</taxon>
        <taxon>Hyphomicrobiales</taxon>
        <taxon>Rhizobiaceae</taxon>
        <taxon>Rhizobium/Agrobacterium group</taxon>
        <taxon>Rhizobium</taxon>
    </lineage>
</organism>
<dbReference type="InterPro" id="IPR011006">
    <property type="entry name" value="CheY-like_superfamily"/>
</dbReference>